<evidence type="ECO:0000256" key="1">
    <source>
        <dbReference type="SAM" id="Phobius"/>
    </source>
</evidence>
<evidence type="ECO:0000259" key="2">
    <source>
        <dbReference type="PROSITE" id="PS51105"/>
    </source>
</evidence>
<dbReference type="GO" id="GO:0008982">
    <property type="term" value="F:protein-N(PI)-phosphohistidine-sugar phosphotransferase activity"/>
    <property type="evidence" value="ECO:0007669"/>
    <property type="project" value="InterPro"/>
</dbReference>
<reference evidence="3 4" key="1">
    <citation type="submission" date="2020-07" db="EMBL/GenBank/DDBJ databases">
        <title>Description of Limosilactobacillus balticus sp. nov., Limosilactobacillus agrestis sp. nov., Limosilactobacillus albertensis sp. nov., Limosilactobacillus rudii sp. nov., Limosilactobacillus fastidiosus sp. nov., five novel Limosilactobacillus species isolated from the vertebrate gastrointestinal tract, and proposal of 6 subspecies of Limosilactobacillus reuteri adapted to the gastrointestinal tract of specific vertebrate hosts.</title>
        <authorList>
            <person name="Li F."/>
            <person name="Cheng C."/>
            <person name="Zheng J."/>
            <person name="Quevedo R.M."/>
            <person name="Li J."/>
            <person name="Roos S."/>
            <person name="Gaenzle M.G."/>
            <person name="Walter J."/>
        </authorList>
    </citation>
    <scope>NUCLEOTIDE SEQUENCE [LARGE SCALE GENOMIC DNA]</scope>
    <source>
        <strain evidence="3 4">BG-MG3-A</strain>
    </source>
</reference>
<feature type="transmembrane region" description="Helical" evidence="1">
    <location>
        <begin position="231"/>
        <end position="249"/>
    </location>
</feature>
<dbReference type="EMBL" id="JACIVE010000009">
    <property type="protein sequence ID" value="MBB1094703.1"/>
    <property type="molecule type" value="Genomic_DNA"/>
</dbReference>
<feature type="transmembrane region" description="Helical" evidence="1">
    <location>
        <begin position="20"/>
        <end position="42"/>
    </location>
</feature>
<feature type="transmembrane region" description="Helical" evidence="1">
    <location>
        <begin position="357"/>
        <end position="377"/>
    </location>
</feature>
<keyword evidence="1" id="KW-0472">Membrane</keyword>
<feature type="transmembrane region" description="Helical" evidence="1">
    <location>
        <begin position="188"/>
        <end position="211"/>
    </location>
</feature>
<evidence type="ECO:0000313" key="4">
    <source>
        <dbReference type="Proteomes" id="UP000534578"/>
    </source>
</evidence>
<dbReference type="PANTHER" id="PTHR33989:SF4">
    <property type="entry name" value="PTS SYSTEM N,N'-DIACETYLCHITOBIOSE-SPECIFIC EIIC COMPONENT"/>
    <property type="match status" value="1"/>
</dbReference>
<dbReference type="PANTHER" id="PTHR33989">
    <property type="match status" value="1"/>
</dbReference>
<feature type="domain" description="PTS EIIC type-3" evidence="2">
    <location>
        <begin position="1"/>
        <end position="417"/>
    </location>
</feature>
<dbReference type="GO" id="GO:0009401">
    <property type="term" value="P:phosphoenolpyruvate-dependent sugar phosphotransferase system"/>
    <property type="evidence" value="ECO:0007669"/>
    <property type="project" value="InterPro"/>
</dbReference>
<dbReference type="Proteomes" id="UP000534578">
    <property type="component" value="Unassembled WGS sequence"/>
</dbReference>
<dbReference type="InterPro" id="IPR004501">
    <property type="entry name" value="PTS_EIIC_3"/>
</dbReference>
<name>A0A7W3UFV8_9LACO</name>
<proteinExistence type="predicted"/>
<comment type="caution">
    <text evidence="3">The sequence shown here is derived from an EMBL/GenBank/DDBJ whole genome shotgun (WGS) entry which is preliminary data.</text>
</comment>
<dbReference type="PROSITE" id="PS51105">
    <property type="entry name" value="PTS_EIIC_TYPE_3"/>
    <property type="match status" value="1"/>
</dbReference>
<keyword evidence="3" id="KW-0762">Sugar transport</keyword>
<dbReference type="GO" id="GO:1902815">
    <property type="term" value="P:N,N'-diacetylchitobiose import"/>
    <property type="evidence" value="ECO:0007669"/>
    <property type="project" value="TreeGrafter"/>
</dbReference>
<evidence type="ECO:0000313" key="3">
    <source>
        <dbReference type="EMBL" id="MBB1094703.1"/>
    </source>
</evidence>
<organism evidence="3 4">
    <name type="scientific">Limosilactobacillus agrestis</name>
    <dbReference type="NCBI Taxonomy" id="2759748"/>
    <lineage>
        <taxon>Bacteria</taxon>
        <taxon>Bacillati</taxon>
        <taxon>Bacillota</taxon>
        <taxon>Bacilli</taxon>
        <taxon>Lactobacillales</taxon>
        <taxon>Lactobacillaceae</taxon>
        <taxon>Limosilactobacillus</taxon>
    </lineage>
</organism>
<sequence>MYEKIINRVVSLHHYSFVRIIRQTLIIIFPIVFIGTMAKMILKTFFKPDGFIYNIAFLDRIPQSVLRLIDFMLTSIGQLTLGILGVYIVYIAADLTAKLYQRDGKFAGITAILTLLLMAYRYDKLPSSPSFNFYQRLLNGNSLLFVLALGYGIGQFYRVLTPSQITFPQNGSNPNSLRLLQKRAFSSILPLIISISFGVVVAIFLNSNTIYHAWFNSYSSLVSAAQEHRQLWLTLLASIGITLMDWLGLGVPYSTMAMSGESFTVNLNYALAHGTPWNVPYKYLGSSLYNSFANFGGDGLILALIVAILLTSNGSYMHRIARWTVLPTLFNFNYATIIGLPVLFNPLFIVPFIFLPIINILLASLAIAIHIIPSTPYPVLQGTPGPLIGFLGTNGNWGTLIFTLILLLLDIVAYLPFVKLALKVEYRLTLEEEDVVSHGKNN</sequence>
<feature type="transmembrane region" description="Helical" evidence="1">
    <location>
        <begin position="292"/>
        <end position="312"/>
    </location>
</feature>
<dbReference type="AlphaFoldDB" id="A0A7W3UFV8"/>
<keyword evidence="3" id="KW-0813">Transport</keyword>
<dbReference type="InterPro" id="IPR051088">
    <property type="entry name" value="PTS_Sugar-EIIC/EIIB"/>
</dbReference>
<keyword evidence="1" id="KW-0812">Transmembrane</keyword>
<feature type="transmembrane region" description="Helical" evidence="1">
    <location>
        <begin position="397"/>
        <end position="417"/>
    </location>
</feature>
<protein>
    <submittedName>
        <fullName evidence="3">PTS sugar transporter subunit IIC</fullName>
    </submittedName>
</protein>
<feature type="transmembrane region" description="Helical" evidence="1">
    <location>
        <begin position="71"/>
        <end position="93"/>
    </location>
</feature>
<feature type="transmembrane region" description="Helical" evidence="1">
    <location>
        <begin position="142"/>
        <end position="160"/>
    </location>
</feature>
<keyword evidence="1" id="KW-1133">Transmembrane helix</keyword>
<accession>A0A7W3UFV8</accession>
<dbReference type="GO" id="GO:0005886">
    <property type="term" value="C:plasma membrane"/>
    <property type="evidence" value="ECO:0007669"/>
    <property type="project" value="TreeGrafter"/>
</dbReference>
<gene>
    <name evidence="3" type="ORF">H5R92_00445</name>
</gene>
<feature type="transmembrane region" description="Helical" evidence="1">
    <location>
        <begin position="105"/>
        <end position="122"/>
    </location>
</feature>